<evidence type="ECO:0000256" key="5">
    <source>
        <dbReference type="RuleBase" id="RU362116"/>
    </source>
</evidence>
<feature type="domain" description="Flagellar basal body rod protein N-terminal" evidence="6">
    <location>
        <begin position="3"/>
        <end position="33"/>
    </location>
</feature>
<evidence type="ECO:0000313" key="11">
    <source>
        <dbReference type="Proteomes" id="UP001499988"/>
    </source>
</evidence>
<dbReference type="InterPro" id="IPR019776">
    <property type="entry name" value="Flagellar_basal_body_rod_CS"/>
</dbReference>
<evidence type="ECO:0000256" key="4">
    <source>
        <dbReference type="ARBA" id="ARBA00023143"/>
    </source>
</evidence>
<feature type="domain" description="Flagellar hook protein FlgE D2" evidence="8">
    <location>
        <begin position="167"/>
        <end position="350"/>
    </location>
</feature>
<dbReference type="Pfam" id="PF22692">
    <property type="entry name" value="LlgE_F_G_D1"/>
    <property type="match status" value="1"/>
</dbReference>
<comment type="function">
    <text evidence="5">A flexible structure which links the flagellar filament to the drive apparatus in the basal body.</text>
</comment>
<feature type="domain" description="Flagellar hook protein FlgE/F/G-like D1" evidence="9">
    <location>
        <begin position="83"/>
        <end position="151"/>
    </location>
</feature>
<evidence type="ECO:0000259" key="6">
    <source>
        <dbReference type="Pfam" id="PF00460"/>
    </source>
</evidence>
<dbReference type="SUPFAM" id="SSF117143">
    <property type="entry name" value="Flagellar hook protein flgE"/>
    <property type="match status" value="1"/>
</dbReference>
<comment type="caution">
    <text evidence="10">The sequence shown here is derived from an EMBL/GenBank/DDBJ whole genome shotgun (WGS) entry which is preliminary data.</text>
</comment>
<evidence type="ECO:0000259" key="8">
    <source>
        <dbReference type="Pfam" id="PF07559"/>
    </source>
</evidence>
<comment type="similarity">
    <text evidence="2 5">Belongs to the flagella basal body rod proteins family.</text>
</comment>
<sequence>MSFNIALSGINAAQKDLDTTSNNIANVNTVGFKESRAEFADVYSNSLFTHVKTNAGSGVRTSNVAQQFHQGAMDYTNNALDLAINGSGFFVTSADQGDQDFSYTRAGAFRLDNDSYIVNAHGDYLRALPTDDDGKVQSVSLNTTKPVQLPQTTGEPTATSTIDMQMNLPANGQALDPRAFNPDDPDTYTSSTSVTIYDSLGESHIQTTYFVKLPYPEPGIDADGERVNNQWAVFTTVDGKPVSVDGNYQYEVEDTATSTKSMRARFDYDQNGDGNTTTHYGAVIEFDDTGLFVLPEGDYPFKTEALSNVINGGTNSGQTLSLDFGHPDRSDRLPTMFASPFEVTGLEQDGLTVGRLTNVEVNEDGIIWASYSNGMSQSMGKVAMARFDNDQGLGQAGSTAWKATSASGSAVIGEANIGSFGSINSAALEQSNVDLTNELVDLISAQRNFQANSRALDVSNQLSQNILQIR</sequence>
<dbReference type="NCBIfam" id="NF004240">
    <property type="entry name" value="PRK05682.1-4"/>
    <property type="match status" value="1"/>
</dbReference>
<dbReference type="InterPro" id="IPR053967">
    <property type="entry name" value="LlgE_F_G-like_D1"/>
</dbReference>
<dbReference type="Proteomes" id="UP001499988">
    <property type="component" value="Unassembled WGS sequence"/>
</dbReference>
<dbReference type="PANTHER" id="PTHR30435:SF1">
    <property type="entry name" value="FLAGELLAR HOOK PROTEIN FLGE"/>
    <property type="match status" value="1"/>
</dbReference>
<keyword evidence="10" id="KW-0282">Flagellum</keyword>
<dbReference type="InterPro" id="IPR020013">
    <property type="entry name" value="Flagellar_FlgE/F/G"/>
</dbReference>
<dbReference type="Gene3D" id="2.60.98.20">
    <property type="entry name" value="Flagellar hook protein FlgE"/>
    <property type="match status" value="1"/>
</dbReference>
<evidence type="ECO:0000313" key="10">
    <source>
        <dbReference type="EMBL" id="GAA4890572.1"/>
    </source>
</evidence>
<reference evidence="11" key="1">
    <citation type="journal article" date="2019" name="Int. J. Syst. Evol. Microbiol.">
        <title>The Global Catalogue of Microorganisms (GCM) 10K type strain sequencing project: providing services to taxonomists for standard genome sequencing and annotation.</title>
        <authorList>
            <consortium name="The Broad Institute Genomics Platform"/>
            <consortium name="The Broad Institute Genome Sequencing Center for Infectious Disease"/>
            <person name="Wu L."/>
            <person name="Ma J."/>
        </authorList>
    </citation>
    <scope>NUCLEOTIDE SEQUENCE [LARGE SCALE GENOMIC DNA]</scope>
    <source>
        <strain evidence="11">JCM 18401</strain>
    </source>
</reference>
<dbReference type="InterPro" id="IPR037925">
    <property type="entry name" value="FlgE/F/G-like"/>
</dbReference>
<dbReference type="Pfam" id="PF00460">
    <property type="entry name" value="Flg_bb_rod"/>
    <property type="match status" value="1"/>
</dbReference>
<dbReference type="InterPro" id="IPR011491">
    <property type="entry name" value="FlgE_D2"/>
</dbReference>
<evidence type="ECO:0000256" key="3">
    <source>
        <dbReference type="ARBA" id="ARBA00019015"/>
    </source>
</evidence>
<name>A0ABP9F1C6_9GAMM</name>
<dbReference type="NCBIfam" id="TIGR03506">
    <property type="entry name" value="FlgEFG_subfam"/>
    <property type="match status" value="1"/>
</dbReference>
<dbReference type="Pfam" id="PF07559">
    <property type="entry name" value="FlgE_D2"/>
    <property type="match status" value="1"/>
</dbReference>
<proteinExistence type="inferred from homology"/>
<dbReference type="InterPro" id="IPR010930">
    <property type="entry name" value="Flg_bb/hook_C_dom"/>
</dbReference>
<keyword evidence="10" id="KW-0966">Cell projection</keyword>
<dbReference type="NCBIfam" id="NF004238">
    <property type="entry name" value="PRK05682.1-1"/>
    <property type="match status" value="1"/>
</dbReference>
<dbReference type="PROSITE" id="PS00588">
    <property type="entry name" value="FLAGELLA_BB_ROD"/>
    <property type="match status" value="1"/>
</dbReference>
<gene>
    <name evidence="10" type="primary">flgE_2</name>
    <name evidence="10" type="ORF">GCM10023333_24800</name>
</gene>
<dbReference type="RefSeq" id="WP_345335720.1">
    <property type="nucleotide sequence ID" value="NZ_BAABJZ010000083.1"/>
</dbReference>
<protein>
    <recommendedName>
        <fullName evidence="3 5">Flagellar hook protein FlgE</fullName>
    </recommendedName>
</protein>
<evidence type="ECO:0000259" key="7">
    <source>
        <dbReference type="Pfam" id="PF06429"/>
    </source>
</evidence>
<dbReference type="EMBL" id="BAABJZ010000083">
    <property type="protein sequence ID" value="GAA4890572.1"/>
    <property type="molecule type" value="Genomic_DNA"/>
</dbReference>
<evidence type="ECO:0000256" key="2">
    <source>
        <dbReference type="ARBA" id="ARBA00009677"/>
    </source>
</evidence>
<keyword evidence="4 5" id="KW-0975">Bacterial flagellum</keyword>
<dbReference type="PANTHER" id="PTHR30435">
    <property type="entry name" value="FLAGELLAR PROTEIN"/>
    <property type="match status" value="1"/>
</dbReference>
<accession>A0ABP9F1C6</accession>
<feature type="domain" description="Flagellar basal-body/hook protein C-terminal" evidence="7">
    <location>
        <begin position="426"/>
        <end position="469"/>
    </location>
</feature>
<dbReference type="InterPro" id="IPR001444">
    <property type="entry name" value="Flag_bb_rod_N"/>
</dbReference>
<dbReference type="Pfam" id="PF06429">
    <property type="entry name" value="Flg_bbr_C"/>
    <property type="match status" value="1"/>
</dbReference>
<evidence type="ECO:0000259" key="9">
    <source>
        <dbReference type="Pfam" id="PF22692"/>
    </source>
</evidence>
<keyword evidence="10" id="KW-0969">Cilium</keyword>
<organism evidence="10 11">
    <name type="scientific">Ferrimonas pelagia</name>
    <dbReference type="NCBI Taxonomy" id="1177826"/>
    <lineage>
        <taxon>Bacteria</taxon>
        <taxon>Pseudomonadati</taxon>
        <taxon>Pseudomonadota</taxon>
        <taxon>Gammaproteobacteria</taxon>
        <taxon>Alteromonadales</taxon>
        <taxon>Ferrimonadaceae</taxon>
        <taxon>Ferrimonas</taxon>
    </lineage>
</organism>
<comment type="subcellular location">
    <subcellularLocation>
        <location evidence="1 5">Bacterial flagellum basal body</location>
    </subcellularLocation>
</comment>
<keyword evidence="11" id="KW-1185">Reference proteome</keyword>
<dbReference type="InterPro" id="IPR037058">
    <property type="entry name" value="Falgellar_hook_FlgE_sf"/>
</dbReference>
<evidence type="ECO:0000256" key="1">
    <source>
        <dbReference type="ARBA" id="ARBA00004117"/>
    </source>
</evidence>